<feature type="compositionally biased region" description="Basic and acidic residues" evidence="1">
    <location>
        <begin position="374"/>
        <end position="388"/>
    </location>
</feature>
<dbReference type="EMBL" id="JADCUA010000046">
    <property type="protein sequence ID" value="KAH9828818.1"/>
    <property type="molecule type" value="Genomic_DNA"/>
</dbReference>
<name>A0ABQ8JXI2_9APHY</name>
<feature type="compositionally biased region" description="Basic and acidic residues" evidence="1">
    <location>
        <begin position="121"/>
        <end position="133"/>
    </location>
</feature>
<keyword evidence="4" id="KW-1185">Reference proteome</keyword>
<gene>
    <name evidence="2" type="ORF">C8Q71DRAFT_891782</name>
    <name evidence="3" type="ORF">C8Q71DRAFT_891794</name>
</gene>
<comment type="caution">
    <text evidence="3">The sequence shown here is derived from an EMBL/GenBank/DDBJ whole genome shotgun (WGS) entry which is preliminary data.</text>
</comment>
<organism evidence="3 4">
    <name type="scientific">Rhodofomes roseus</name>
    <dbReference type="NCBI Taxonomy" id="34475"/>
    <lineage>
        <taxon>Eukaryota</taxon>
        <taxon>Fungi</taxon>
        <taxon>Dikarya</taxon>
        <taxon>Basidiomycota</taxon>
        <taxon>Agaricomycotina</taxon>
        <taxon>Agaricomycetes</taxon>
        <taxon>Polyporales</taxon>
        <taxon>Rhodofomes</taxon>
    </lineage>
</organism>
<evidence type="ECO:0000313" key="2">
    <source>
        <dbReference type="EMBL" id="KAH9828812.1"/>
    </source>
</evidence>
<proteinExistence type="predicted"/>
<feature type="compositionally biased region" description="Low complexity" evidence="1">
    <location>
        <begin position="546"/>
        <end position="558"/>
    </location>
</feature>
<feature type="region of interest" description="Disordered" evidence="1">
    <location>
        <begin position="43"/>
        <end position="577"/>
    </location>
</feature>
<accession>A0ABQ8JXI2</accession>
<protein>
    <submittedName>
        <fullName evidence="3">Uncharacterized protein</fullName>
    </submittedName>
</protein>
<dbReference type="EMBL" id="JADCUA010000046">
    <property type="protein sequence ID" value="KAH9828812.1"/>
    <property type="molecule type" value="Genomic_DNA"/>
</dbReference>
<feature type="compositionally biased region" description="Low complexity" evidence="1">
    <location>
        <begin position="347"/>
        <end position="366"/>
    </location>
</feature>
<evidence type="ECO:0000313" key="4">
    <source>
        <dbReference type="Proteomes" id="UP000814176"/>
    </source>
</evidence>
<feature type="region of interest" description="Disordered" evidence="1">
    <location>
        <begin position="1"/>
        <end position="31"/>
    </location>
</feature>
<evidence type="ECO:0000313" key="3">
    <source>
        <dbReference type="EMBL" id="KAH9828818.1"/>
    </source>
</evidence>
<evidence type="ECO:0000256" key="1">
    <source>
        <dbReference type="SAM" id="MobiDB-lite"/>
    </source>
</evidence>
<feature type="compositionally biased region" description="Low complexity" evidence="1">
    <location>
        <begin position="97"/>
        <end position="120"/>
    </location>
</feature>
<feature type="compositionally biased region" description="Basic and acidic residues" evidence="1">
    <location>
        <begin position="265"/>
        <end position="278"/>
    </location>
</feature>
<sequence>MSNDVAQVASSSPKDEEPPARTLSPRSHGRVVVRAHHEREAQAAAAAWRAHRARYSAERWPAAQAAPTRSSGGPARVSPTRRGVETAGVRDGTAEVSTSTHAPSGPSPSPSSQRVRPARPLSHDPHVLVERARRPPPSPAPPAHRERAPPADSHPPSRQGDTLAPAECIPRRPVSPSSSDALLRSRRPVAISSPSYCLAPASTPHARPLSLAAPTPWHPPSRALSPQSRARALVHRHQEREAQAAKQAEGSPIRSSGGLAHASAKGREVESTGGREDTPAPAHSLSCNTLSPVERAHHRSVPPPLSSALAPTSRQGVDRPARQAPHWHANGAHGAHVPPIGAPSDVRTSPDSARPAAASRPGPSTTCEMSSSGDPRRDGCRAARDHRAPGSLSSPASSTHADGPARANALILDASDPPSPRKPASASVLLPRHSPDSRPPSRPFEQVALASVEHDHRRLASPSSGVPAPAPRERNGPPMCQAPLPHVVGTLGKHAPPTVAPFDARASPDTARPAAASRPSLLTARKTSSSDNLRDGCRAVRDHRSPGSLPSSASSCRPVLVSTPRLSHPPDSLASIPPSCKEEPDLAGLDEELRRRIWQVRARSRLVTEDSPESAAIAEEEAALRREIWQARARARLAPRLV</sequence>
<reference evidence="3 4" key="1">
    <citation type="journal article" date="2021" name="Environ. Microbiol.">
        <title>Gene family expansions and transcriptome signatures uncover fungal adaptations to wood decay.</title>
        <authorList>
            <person name="Hage H."/>
            <person name="Miyauchi S."/>
            <person name="Viragh M."/>
            <person name="Drula E."/>
            <person name="Min B."/>
            <person name="Chaduli D."/>
            <person name="Navarro D."/>
            <person name="Favel A."/>
            <person name="Norest M."/>
            <person name="Lesage-Meessen L."/>
            <person name="Balint B."/>
            <person name="Merenyi Z."/>
            <person name="de Eugenio L."/>
            <person name="Morin E."/>
            <person name="Martinez A.T."/>
            <person name="Baldrian P."/>
            <person name="Stursova M."/>
            <person name="Martinez M.J."/>
            <person name="Novotny C."/>
            <person name="Magnuson J.K."/>
            <person name="Spatafora J.W."/>
            <person name="Maurice S."/>
            <person name="Pangilinan J."/>
            <person name="Andreopoulos W."/>
            <person name="LaButti K."/>
            <person name="Hundley H."/>
            <person name="Na H."/>
            <person name="Kuo A."/>
            <person name="Barry K."/>
            <person name="Lipzen A."/>
            <person name="Henrissat B."/>
            <person name="Riley R."/>
            <person name="Ahrendt S."/>
            <person name="Nagy L.G."/>
            <person name="Grigoriev I.V."/>
            <person name="Martin F."/>
            <person name="Rosso M.N."/>
        </authorList>
    </citation>
    <scope>NUCLEOTIDE SEQUENCE [LARGE SCALE GENOMIC DNA]</scope>
    <source>
        <strain evidence="3 4">CIRM-BRFM 1785</strain>
    </source>
</reference>
<dbReference type="GeneID" id="72009406"/>
<feature type="compositionally biased region" description="Basic and acidic residues" evidence="1">
    <location>
        <begin position="532"/>
        <end position="545"/>
    </location>
</feature>
<dbReference type="Proteomes" id="UP000814176">
    <property type="component" value="Unassembled WGS sequence"/>
</dbReference>
<dbReference type="RefSeq" id="XP_047772453.1">
    <property type="nucleotide sequence ID" value="XM_047928674.1"/>
</dbReference>
<feature type="compositionally biased region" description="Polar residues" evidence="1">
    <location>
        <begin position="1"/>
        <end position="12"/>
    </location>
</feature>
<feature type="compositionally biased region" description="Polar residues" evidence="1">
    <location>
        <begin position="391"/>
        <end position="400"/>
    </location>
</feature>